<organism evidence="4 5">
    <name type="scientific">Sinanodonta woodiana</name>
    <name type="common">Chinese pond mussel</name>
    <name type="synonym">Anodonta woodiana</name>
    <dbReference type="NCBI Taxonomy" id="1069815"/>
    <lineage>
        <taxon>Eukaryota</taxon>
        <taxon>Metazoa</taxon>
        <taxon>Spiralia</taxon>
        <taxon>Lophotrochozoa</taxon>
        <taxon>Mollusca</taxon>
        <taxon>Bivalvia</taxon>
        <taxon>Autobranchia</taxon>
        <taxon>Heteroconchia</taxon>
        <taxon>Palaeoheterodonta</taxon>
        <taxon>Unionida</taxon>
        <taxon>Unionoidea</taxon>
        <taxon>Unionidae</taxon>
        <taxon>Unioninae</taxon>
        <taxon>Sinanodonta</taxon>
    </lineage>
</organism>
<dbReference type="SUPFAM" id="SSF46934">
    <property type="entry name" value="UBA-like"/>
    <property type="match status" value="2"/>
</dbReference>
<keyword evidence="5" id="KW-1185">Reference proteome</keyword>
<dbReference type="CDD" id="cd14316">
    <property type="entry name" value="UBA2_UBAP1_like"/>
    <property type="match status" value="1"/>
</dbReference>
<feature type="compositionally biased region" description="Polar residues" evidence="1">
    <location>
        <begin position="245"/>
        <end position="254"/>
    </location>
</feature>
<gene>
    <name evidence="4" type="ORF">ACJMK2_043008</name>
</gene>
<dbReference type="InterPro" id="IPR009060">
    <property type="entry name" value="UBA-like_sf"/>
</dbReference>
<feature type="region of interest" description="Disordered" evidence="1">
    <location>
        <begin position="437"/>
        <end position="485"/>
    </location>
</feature>
<protein>
    <recommendedName>
        <fullName evidence="6">Ubiquitin-associated protein 1</fullName>
    </recommendedName>
</protein>
<dbReference type="PANTHER" id="PTHR15960:SF5">
    <property type="entry name" value="LD44032P"/>
    <property type="match status" value="1"/>
</dbReference>
<evidence type="ECO:0008006" key="6">
    <source>
        <dbReference type="Google" id="ProtNLM"/>
    </source>
</evidence>
<dbReference type="InterPro" id="IPR042575">
    <property type="entry name" value="UBAP1_C"/>
</dbReference>
<feature type="region of interest" description="Disordered" evidence="1">
    <location>
        <begin position="181"/>
        <end position="204"/>
    </location>
</feature>
<dbReference type="Proteomes" id="UP001634394">
    <property type="component" value="Unassembled WGS sequence"/>
</dbReference>
<feature type="domain" description="UMA" evidence="3">
    <location>
        <begin position="19"/>
        <end position="64"/>
    </location>
</feature>
<dbReference type="PANTHER" id="PTHR15960">
    <property type="entry name" value="LD44032P"/>
    <property type="match status" value="1"/>
</dbReference>
<feature type="compositionally biased region" description="Basic and acidic residues" evidence="1">
    <location>
        <begin position="289"/>
        <end position="299"/>
    </location>
</feature>
<dbReference type="Pfam" id="PF21267">
    <property type="entry name" value="UBAP-1_UBA2"/>
    <property type="match status" value="1"/>
</dbReference>
<dbReference type="AlphaFoldDB" id="A0ABD3VVK6"/>
<evidence type="ECO:0000313" key="5">
    <source>
        <dbReference type="Proteomes" id="UP001634394"/>
    </source>
</evidence>
<evidence type="ECO:0000313" key="4">
    <source>
        <dbReference type="EMBL" id="KAL3865637.1"/>
    </source>
</evidence>
<feature type="region of interest" description="Disordered" evidence="1">
    <location>
        <begin position="228"/>
        <end position="330"/>
    </location>
</feature>
<evidence type="ECO:0000259" key="3">
    <source>
        <dbReference type="PROSITE" id="PS51497"/>
    </source>
</evidence>
<dbReference type="PROSITE" id="PS51497">
    <property type="entry name" value="UMA"/>
    <property type="match status" value="1"/>
</dbReference>
<dbReference type="EMBL" id="JBJQND010000009">
    <property type="protein sequence ID" value="KAL3865637.1"/>
    <property type="molecule type" value="Genomic_DNA"/>
</dbReference>
<feature type="compositionally biased region" description="Acidic residues" evidence="1">
    <location>
        <begin position="84"/>
        <end position="99"/>
    </location>
</feature>
<dbReference type="InterPro" id="IPR049467">
    <property type="entry name" value="UBAP-1-like_UBA2"/>
</dbReference>
<feature type="compositionally biased region" description="Polar residues" evidence="1">
    <location>
        <begin position="134"/>
        <end position="150"/>
    </location>
</feature>
<accession>A0ABD3VVK6</accession>
<feature type="compositionally biased region" description="Pro residues" evidence="1">
    <location>
        <begin position="312"/>
        <end position="324"/>
    </location>
</feature>
<dbReference type="CDD" id="cd14270">
    <property type="entry name" value="UBA"/>
    <property type="match status" value="1"/>
</dbReference>
<name>A0ABD3VVK6_SINWO</name>
<dbReference type="PROSITE" id="PS50030">
    <property type="entry name" value="UBA"/>
    <property type="match status" value="2"/>
</dbReference>
<feature type="domain" description="UBA" evidence="2">
    <location>
        <begin position="499"/>
        <end position="542"/>
    </location>
</feature>
<evidence type="ECO:0000256" key="1">
    <source>
        <dbReference type="SAM" id="MobiDB-lite"/>
    </source>
</evidence>
<feature type="compositionally biased region" description="Basic residues" evidence="1">
    <location>
        <begin position="272"/>
        <end position="283"/>
    </location>
</feature>
<dbReference type="InterPro" id="IPR015940">
    <property type="entry name" value="UBA"/>
</dbReference>
<sequence length="609" mass="67992">MAENTMYRSSFLGCSISYLDGIPFRIGARFIPPKKILLPPELEYNYSIRHKDPDYSFEVEEAVLRWSRERERQAQVREAQHQNEEEEEEEANNSETETECPYENFVTNPAQITASGVQEENIYENLPSRDGNRISINDQQNSSFSSLSKTNPFRISSGNTVINNPFLVNMSDNVLQPTRIDPQKTEQSSEQKSSSNIDVTQFEKEDNPFDNLMLKTIDVMAELKTVLQSPHPSASGKVTDAPSESVATNGTNNSESDKVFNANHPAPGAIRPKPKTRKKKKHPIYVNMEYKHSLSKPDESISDNPNSLETDLPPPEISKLPPIPKSRGLVSRHSQLPPIGSHRVESLDNAEILHGNLKSMEMNGSERLYDALSQSLPTNQAQHSVNGGVHNPIYVDLNPKNASCSFSTRDKFFQETRSSPILGESIVDGPATVSAVQSLRGKSPPLAQFPPDRPLSQQSWNRYSPLPPPPPKNNPTGKMPCNSSDSDKVNMAELSPYNSLSKEAKAVADKMVSMGFSYPRVARAVEKCGHDEKQVVDFLCAVDKLTDMGYDMYQAENALLIHQNSVDKSAAYLDVFRQFSSMGFSHEKIKEALVKNNNDQDKALDFLTK</sequence>
<dbReference type="SMART" id="SM00165">
    <property type="entry name" value="UBA"/>
    <property type="match status" value="2"/>
</dbReference>
<dbReference type="Gene3D" id="1.20.120.1920">
    <property type="entry name" value="UBAP1 SOUBA domain"/>
    <property type="match status" value="1"/>
</dbReference>
<reference evidence="4 5" key="1">
    <citation type="submission" date="2024-11" db="EMBL/GenBank/DDBJ databases">
        <title>Chromosome-level genome assembly of the freshwater bivalve Anodonta woodiana.</title>
        <authorList>
            <person name="Chen X."/>
        </authorList>
    </citation>
    <scope>NUCLEOTIDE SEQUENCE [LARGE SCALE GENOMIC DNA]</scope>
    <source>
        <strain evidence="4">MN2024</strain>
        <tissue evidence="4">Gills</tissue>
    </source>
</reference>
<feature type="domain" description="UBA" evidence="2">
    <location>
        <begin position="565"/>
        <end position="609"/>
    </location>
</feature>
<evidence type="ECO:0000259" key="2">
    <source>
        <dbReference type="PROSITE" id="PS50030"/>
    </source>
</evidence>
<dbReference type="InterPro" id="IPR023340">
    <property type="entry name" value="UMA"/>
</dbReference>
<feature type="region of interest" description="Disordered" evidence="1">
    <location>
        <begin position="75"/>
        <end position="99"/>
    </location>
</feature>
<comment type="caution">
    <text evidence="4">The sequence shown here is derived from an EMBL/GenBank/DDBJ whole genome shotgun (WGS) entry which is preliminary data.</text>
</comment>
<dbReference type="InterPro" id="IPR038870">
    <property type="entry name" value="UBAP1"/>
</dbReference>
<proteinExistence type="predicted"/>
<feature type="region of interest" description="Disordered" evidence="1">
    <location>
        <begin position="127"/>
        <end position="150"/>
    </location>
</feature>